<feature type="domain" description="Carbohydrate kinase PfkB" evidence="3">
    <location>
        <begin position="35"/>
        <end position="310"/>
    </location>
</feature>
<sequence length="330" mass="36187">MDTDFDVITIGDSTIDTFIKIHDATVECNINNKECRICIEYGGKIPVEGILQGVAGNAANVAVGCVTLGLKCAIYTHLGDDWQGKMIKDSLGKTCVAADFIVVEKNKNSNLSVVITYQGERSILVYHQPWKYSLPKLSGAKWIYFTSVSESFTSSNLVDEVCRFIDKSHAKLAFGPGTYQLKADIKRYPKLLERCDFLILNLEEAKWVLGIDPKENIAVRDLLSKLLFLGPKIVVVTDAMNGSYCTDGQQYLKTGIFPTKVVEKTGAGDAYSSAFLAALANGHRLEEAMVWGAVNSAHVITEAGAQNGLLTRNNIEKHRKVMPELVATSL</sequence>
<dbReference type="EMBL" id="MFBS01000006">
    <property type="protein sequence ID" value="OGE10831.1"/>
    <property type="molecule type" value="Genomic_DNA"/>
</dbReference>
<evidence type="ECO:0000256" key="2">
    <source>
        <dbReference type="ARBA" id="ARBA00022777"/>
    </source>
</evidence>
<evidence type="ECO:0000256" key="1">
    <source>
        <dbReference type="ARBA" id="ARBA00022679"/>
    </source>
</evidence>
<dbReference type="Pfam" id="PF00294">
    <property type="entry name" value="PfkB"/>
    <property type="match status" value="1"/>
</dbReference>
<dbReference type="InterPro" id="IPR029056">
    <property type="entry name" value="Ribokinase-like"/>
</dbReference>
<evidence type="ECO:0000313" key="5">
    <source>
        <dbReference type="Proteomes" id="UP000179227"/>
    </source>
</evidence>
<gene>
    <name evidence="4" type="ORF">A3A60_02520</name>
</gene>
<dbReference type="Gene3D" id="3.40.1190.20">
    <property type="match status" value="1"/>
</dbReference>
<dbReference type="AlphaFoldDB" id="A0A1F5I3F3"/>
<dbReference type="SUPFAM" id="SSF53613">
    <property type="entry name" value="Ribokinase-like"/>
    <property type="match status" value="1"/>
</dbReference>
<dbReference type="PANTHER" id="PTHR10584">
    <property type="entry name" value="SUGAR KINASE"/>
    <property type="match status" value="1"/>
</dbReference>
<evidence type="ECO:0000259" key="3">
    <source>
        <dbReference type="Pfam" id="PF00294"/>
    </source>
</evidence>
<comment type="caution">
    <text evidence="4">The sequence shown here is derived from an EMBL/GenBank/DDBJ whole genome shotgun (WGS) entry which is preliminary data.</text>
</comment>
<dbReference type="STRING" id="1797729.A3A60_02520"/>
<dbReference type="Proteomes" id="UP000179227">
    <property type="component" value="Unassembled WGS sequence"/>
</dbReference>
<reference evidence="4 5" key="1">
    <citation type="journal article" date="2016" name="Nat. Commun.">
        <title>Thousands of microbial genomes shed light on interconnected biogeochemical processes in an aquifer system.</title>
        <authorList>
            <person name="Anantharaman K."/>
            <person name="Brown C.T."/>
            <person name="Hug L.A."/>
            <person name="Sharon I."/>
            <person name="Castelle C.J."/>
            <person name="Probst A.J."/>
            <person name="Thomas B.C."/>
            <person name="Singh A."/>
            <person name="Wilkins M.J."/>
            <person name="Karaoz U."/>
            <person name="Brodie E.L."/>
            <person name="Williams K.H."/>
            <person name="Hubbard S.S."/>
            <person name="Banfield J.F."/>
        </authorList>
    </citation>
    <scope>NUCLEOTIDE SEQUENCE [LARGE SCALE GENOMIC DNA]</scope>
</reference>
<proteinExistence type="predicted"/>
<evidence type="ECO:0000313" key="4">
    <source>
        <dbReference type="EMBL" id="OGE10831.1"/>
    </source>
</evidence>
<organism evidence="4 5">
    <name type="scientific">Candidatus Curtissbacteria bacterium RIFCSPLOWO2_01_FULL_42_26</name>
    <dbReference type="NCBI Taxonomy" id="1797729"/>
    <lineage>
        <taxon>Bacteria</taxon>
        <taxon>Candidatus Curtissiibacteriota</taxon>
    </lineage>
</organism>
<dbReference type="InterPro" id="IPR002173">
    <property type="entry name" value="Carboh/pur_kinase_PfkB_CS"/>
</dbReference>
<protein>
    <recommendedName>
        <fullName evidence="3">Carbohydrate kinase PfkB domain-containing protein</fullName>
    </recommendedName>
</protein>
<dbReference type="InterPro" id="IPR011611">
    <property type="entry name" value="PfkB_dom"/>
</dbReference>
<keyword evidence="2" id="KW-0418">Kinase</keyword>
<accession>A0A1F5I3F3</accession>
<name>A0A1F5I3F3_9BACT</name>
<dbReference type="GO" id="GO:0016301">
    <property type="term" value="F:kinase activity"/>
    <property type="evidence" value="ECO:0007669"/>
    <property type="project" value="UniProtKB-KW"/>
</dbReference>
<keyword evidence="1" id="KW-0808">Transferase</keyword>
<dbReference type="PROSITE" id="PS00583">
    <property type="entry name" value="PFKB_KINASES_1"/>
    <property type="match status" value="1"/>
</dbReference>
<dbReference type="PANTHER" id="PTHR10584:SF166">
    <property type="entry name" value="RIBOKINASE"/>
    <property type="match status" value="1"/>
</dbReference>